<dbReference type="PANTHER" id="PTHR35568:SF1">
    <property type="entry name" value="TRANSCRIPTIONAL REGULATOR DAUR"/>
    <property type="match status" value="1"/>
</dbReference>
<feature type="domain" description="Transcriptional regulator DauR-like HTH" evidence="2">
    <location>
        <begin position="150"/>
        <end position="211"/>
    </location>
</feature>
<dbReference type="InterPro" id="IPR013559">
    <property type="entry name" value="YheO"/>
</dbReference>
<evidence type="ECO:0000259" key="1">
    <source>
        <dbReference type="Pfam" id="PF08348"/>
    </source>
</evidence>
<gene>
    <name evidence="3" type="ORF">FWJ32_09610</name>
</gene>
<organism evidence="3 4">
    <name type="scientific">Calorimonas adulescens</name>
    <dbReference type="NCBI Taxonomy" id="2606906"/>
    <lineage>
        <taxon>Bacteria</taxon>
        <taxon>Bacillati</taxon>
        <taxon>Bacillota</taxon>
        <taxon>Clostridia</taxon>
        <taxon>Thermoanaerobacterales</taxon>
        <taxon>Thermoanaerobacteraceae</taxon>
        <taxon>Calorimonas</taxon>
    </lineage>
</organism>
<sequence>MEGVKKKIEEFIPLVDFIADIMGRNCEVVLHDVNDPERSIVAIRNNHISGRTVGGPMTDLGLRLLKEKEYMGKNFIANYPSRTKDGRRLRSSTLFLKDDTGQLIGMLCVNVDITQAIAMQDFLKGYIGGDIKQDDSCEMEHFATSIEELVHSTIRKTILDTGIPPERMTPDEKMAVVQNLSSKGIFMLKGAVSQVAEMLSVSENTIYRYLNKN</sequence>
<name>A0A5D8Q9I3_9THEO</name>
<evidence type="ECO:0000313" key="4">
    <source>
        <dbReference type="Proteomes" id="UP000322976"/>
    </source>
</evidence>
<comment type="caution">
    <text evidence="3">The sequence shown here is derived from an EMBL/GenBank/DDBJ whole genome shotgun (WGS) entry which is preliminary data.</text>
</comment>
<dbReference type="Pfam" id="PF08348">
    <property type="entry name" value="PAS_6"/>
    <property type="match status" value="1"/>
</dbReference>
<feature type="domain" description="YheO-like" evidence="1">
    <location>
        <begin position="9"/>
        <end position="121"/>
    </location>
</feature>
<dbReference type="InterPro" id="IPR039446">
    <property type="entry name" value="DauR-like"/>
</dbReference>
<dbReference type="RefSeq" id="WP_149545740.1">
    <property type="nucleotide sequence ID" value="NZ_VTPS01000014.1"/>
</dbReference>
<protein>
    <submittedName>
        <fullName evidence="3">YheO-like PAS domain protein</fullName>
    </submittedName>
</protein>
<evidence type="ECO:0000313" key="3">
    <source>
        <dbReference type="EMBL" id="TZE81425.1"/>
    </source>
</evidence>
<evidence type="ECO:0000259" key="2">
    <source>
        <dbReference type="Pfam" id="PF13309"/>
    </source>
</evidence>
<reference evidence="3 4" key="1">
    <citation type="submission" date="2019-08" db="EMBL/GenBank/DDBJ databases">
        <title>Calorimonas adulescens gen. nov., sp. nov., an anaerobic thermophilic bacterium from Sakhalin hot spring.</title>
        <authorList>
            <person name="Khomyakova M.A."/>
            <person name="Merkel A.Y."/>
            <person name="Novikov A."/>
            <person name="Bonch-Osmolovskaya E.A."/>
            <person name="Slobodkin A.I."/>
        </authorList>
    </citation>
    <scope>NUCLEOTIDE SEQUENCE [LARGE SCALE GENOMIC DNA]</scope>
    <source>
        <strain evidence="3 4">A05MB</strain>
    </source>
</reference>
<dbReference type="AlphaFoldDB" id="A0A5D8Q9I3"/>
<keyword evidence="4" id="KW-1185">Reference proteome</keyword>
<dbReference type="Proteomes" id="UP000322976">
    <property type="component" value="Unassembled WGS sequence"/>
</dbReference>
<proteinExistence type="predicted"/>
<dbReference type="EMBL" id="VTPS01000014">
    <property type="protein sequence ID" value="TZE81425.1"/>
    <property type="molecule type" value="Genomic_DNA"/>
</dbReference>
<dbReference type="PANTHER" id="PTHR35568">
    <property type="entry name" value="TRANSCRIPTIONAL REGULATOR DAUR"/>
    <property type="match status" value="1"/>
</dbReference>
<dbReference type="InterPro" id="IPR039445">
    <property type="entry name" value="DauR-like_HTH"/>
</dbReference>
<dbReference type="Pfam" id="PF13309">
    <property type="entry name" value="HTH_22"/>
    <property type="match status" value="1"/>
</dbReference>
<accession>A0A5D8Q9I3</accession>